<accession>B7K5R0</accession>
<dbReference type="Gene3D" id="3.40.50.150">
    <property type="entry name" value="Vaccinia Virus protein VP39"/>
    <property type="match status" value="1"/>
</dbReference>
<keyword evidence="2 5" id="KW-0808">Transferase</keyword>
<dbReference type="SUPFAM" id="SSF53335">
    <property type="entry name" value="S-adenosyl-L-methionine-dependent methyltransferases"/>
    <property type="match status" value="1"/>
</dbReference>
<dbReference type="KEGG" id="cyp:PCC8801_2793"/>
<dbReference type="InterPro" id="IPR029063">
    <property type="entry name" value="SAM-dependent_MTases_sf"/>
</dbReference>
<dbReference type="PRINTS" id="PR00105">
    <property type="entry name" value="C5METTRFRASE"/>
</dbReference>
<proteinExistence type="inferred from homology"/>
<evidence type="ECO:0000313" key="9">
    <source>
        <dbReference type="Proteomes" id="UP000008204"/>
    </source>
</evidence>
<keyword evidence="1 5" id="KW-0489">Methyltransferase</keyword>
<keyword evidence="9" id="KW-1185">Reference proteome</keyword>
<dbReference type="Proteomes" id="UP000008204">
    <property type="component" value="Chromosome"/>
</dbReference>
<evidence type="ECO:0000256" key="6">
    <source>
        <dbReference type="RuleBase" id="RU000416"/>
    </source>
</evidence>
<dbReference type="Gene3D" id="3.90.120.10">
    <property type="entry name" value="DNA Methylase, subunit A, domain 2"/>
    <property type="match status" value="1"/>
</dbReference>
<dbReference type="PANTHER" id="PTHR46098">
    <property type="entry name" value="TRNA (CYTOSINE(38)-C(5))-METHYLTRANSFERASE"/>
    <property type="match status" value="1"/>
</dbReference>
<dbReference type="REBASE" id="19471">
    <property type="entry name" value="M.Csp8801ORF2793P"/>
</dbReference>
<dbReference type="EC" id="2.1.1.37" evidence="7"/>
<dbReference type="InterPro" id="IPR001525">
    <property type="entry name" value="C5_MeTfrase"/>
</dbReference>
<dbReference type="EMBL" id="CP001287">
    <property type="protein sequence ID" value="ACK66793.1"/>
    <property type="molecule type" value="Genomic_DNA"/>
</dbReference>
<name>B7K5R0_RIPO1</name>
<protein>
    <recommendedName>
        <fullName evidence="7">Cytosine-specific methyltransferase</fullName>
        <ecNumber evidence="7">2.1.1.37</ecNumber>
    </recommendedName>
</protein>
<dbReference type="NCBIfam" id="TIGR00675">
    <property type="entry name" value="dcm"/>
    <property type="match status" value="1"/>
</dbReference>
<dbReference type="GO" id="GO:0009307">
    <property type="term" value="P:DNA restriction-modification system"/>
    <property type="evidence" value="ECO:0007669"/>
    <property type="project" value="UniProtKB-KW"/>
</dbReference>
<dbReference type="AlphaFoldDB" id="B7K5R0"/>
<dbReference type="GO" id="GO:0003886">
    <property type="term" value="F:DNA (cytosine-5-)-methyltransferase activity"/>
    <property type="evidence" value="ECO:0007669"/>
    <property type="project" value="UniProtKB-EC"/>
</dbReference>
<keyword evidence="3 5" id="KW-0949">S-adenosyl-L-methionine</keyword>
<dbReference type="InterPro" id="IPR018117">
    <property type="entry name" value="C5_DNA_meth_AS"/>
</dbReference>
<dbReference type="InterPro" id="IPR031303">
    <property type="entry name" value="C5_meth_CS"/>
</dbReference>
<organism evidence="8 9">
    <name type="scientific">Rippkaea orientalis (strain PCC 8801 / RF-1)</name>
    <name type="common">Cyanothece sp. (strain PCC 8801)</name>
    <dbReference type="NCBI Taxonomy" id="41431"/>
    <lineage>
        <taxon>Bacteria</taxon>
        <taxon>Bacillati</taxon>
        <taxon>Cyanobacteriota</taxon>
        <taxon>Cyanophyceae</taxon>
        <taxon>Oscillatoriophycideae</taxon>
        <taxon>Chroococcales</taxon>
        <taxon>Aphanothecaceae</taxon>
        <taxon>Rippkaea</taxon>
        <taxon>Rippkaea orientalis</taxon>
    </lineage>
</organism>
<dbReference type="HOGENOM" id="CLU_389681_0_0_3"/>
<dbReference type="PANTHER" id="PTHR46098:SF1">
    <property type="entry name" value="TRNA (CYTOSINE(38)-C(5))-METHYLTRANSFERASE"/>
    <property type="match status" value="1"/>
</dbReference>
<dbReference type="OrthoDB" id="9813719at2"/>
<comment type="similarity">
    <text evidence="5 6">Belongs to the class I-like SAM-binding methyltransferase superfamily. C5-methyltransferase family.</text>
</comment>
<sequence>MKTQPFKFIDLFAGIGGFRLAFEQAQYQCVYSCEINEYCQKVYYNNFDECPDNDVTKINPHTLPNFDVLTAGFPCQPFSICGKKEGFNDTRGTLFFYICQIIAAKQPQAVILENVKHLIHHQQGKTLETIIYSLEDLGYLVDYQLLNAKDFGVPQHRERIVIIATRHKKFDFNLIQQQKPIPKLREFLDKTGNFDYLHPKEYTLIDNPKEQLSGLIFVGYRNKGIWKTGIRPNTEHLSRVHRQPNRIYSIDGVHPTLPSQETSGRFFIYIPEENAVRKLTIDECYRIMGFPKDFIMDNRLSEAYKQIGNSICIPLFHQIAIQVKKQILEQQHNTEKRSFDSIHEFLEKGLQLEIAGMTIMNHKEKLLSLYDLSNDIQQIKSLIPEIYYNYIQIIANNSKKQKAVYTVLITLLVHKTLDPNQDIRYHQKNLPGGFSGRTIDTQYITPTLKELGLPAMAESGWLTRSLEQPYPYTLDYNGKISNKNVKESFLNLIDFVQTNPAKTEIIVKILLYQVKQFMKSNQVKIRKLSNPEQFEIKTIVDCLDYHFSFNYKTKGASKLPVLAFYSVYQQLMKELERYRSCSLKPLGSHTASDRTSETAGDIEVFGNNKKLIEAIEIKQGKPIDIQMLRIAKDKIIKFNPRRYCIFSSADINQSDSDVIEQEIKNIRDIHGCQVIVNGTLPTLKYYLRLLSSLENFIEGYSNLVEADQELQTIHKLKWNEILSKLET</sequence>
<dbReference type="PROSITE" id="PS00095">
    <property type="entry name" value="C5_MTASE_2"/>
    <property type="match status" value="1"/>
</dbReference>
<keyword evidence="4" id="KW-0680">Restriction system</keyword>
<evidence type="ECO:0000256" key="3">
    <source>
        <dbReference type="ARBA" id="ARBA00022691"/>
    </source>
</evidence>
<gene>
    <name evidence="8" type="ordered locus">PCC8801_2793</name>
</gene>
<dbReference type="PROSITE" id="PS51679">
    <property type="entry name" value="SAM_MT_C5"/>
    <property type="match status" value="1"/>
</dbReference>
<dbReference type="PROSITE" id="PS00094">
    <property type="entry name" value="C5_MTASE_1"/>
    <property type="match status" value="1"/>
</dbReference>
<evidence type="ECO:0000256" key="4">
    <source>
        <dbReference type="ARBA" id="ARBA00022747"/>
    </source>
</evidence>
<dbReference type="STRING" id="41431.PCC8801_2793"/>
<comment type="catalytic activity">
    <reaction evidence="7">
        <text>a 2'-deoxycytidine in DNA + S-adenosyl-L-methionine = a 5-methyl-2'-deoxycytidine in DNA + S-adenosyl-L-homocysteine + H(+)</text>
        <dbReference type="Rhea" id="RHEA:13681"/>
        <dbReference type="Rhea" id="RHEA-COMP:11369"/>
        <dbReference type="Rhea" id="RHEA-COMP:11370"/>
        <dbReference type="ChEBI" id="CHEBI:15378"/>
        <dbReference type="ChEBI" id="CHEBI:57856"/>
        <dbReference type="ChEBI" id="CHEBI:59789"/>
        <dbReference type="ChEBI" id="CHEBI:85452"/>
        <dbReference type="ChEBI" id="CHEBI:85454"/>
        <dbReference type="EC" id="2.1.1.37"/>
    </reaction>
</comment>
<feature type="active site" evidence="5">
    <location>
        <position position="75"/>
    </location>
</feature>
<dbReference type="eggNOG" id="COG0270">
    <property type="taxonomic scope" value="Bacteria"/>
</dbReference>
<reference evidence="9" key="1">
    <citation type="journal article" date="2011" name="MBio">
        <title>Novel metabolic attributes of the genus Cyanothece, comprising a group of unicellular nitrogen-fixing Cyanobacteria.</title>
        <authorList>
            <person name="Bandyopadhyay A."/>
            <person name="Elvitigala T."/>
            <person name="Welsh E."/>
            <person name="Stockel J."/>
            <person name="Liberton M."/>
            <person name="Min H."/>
            <person name="Sherman L.A."/>
            <person name="Pakrasi H.B."/>
        </authorList>
    </citation>
    <scope>NUCLEOTIDE SEQUENCE [LARGE SCALE GENOMIC DNA]</scope>
    <source>
        <strain evidence="9">PCC 8801</strain>
    </source>
</reference>
<evidence type="ECO:0000256" key="2">
    <source>
        <dbReference type="ARBA" id="ARBA00022679"/>
    </source>
</evidence>
<evidence type="ECO:0000256" key="1">
    <source>
        <dbReference type="ARBA" id="ARBA00022603"/>
    </source>
</evidence>
<dbReference type="InterPro" id="IPR050750">
    <property type="entry name" value="C5-MTase"/>
</dbReference>
<dbReference type="RefSeq" id="WP_012596059.1">
    <property type="nucleotide sequence ID" value="NC_011726.1"/>
</dbReference>
<dbReference type="GO" id="GO:0032259">
    <property type="term" value="P:methylation"/>
    <property type="evidence" value="ECO:0007669"/>
    <property type="project" value="UniProtKB-KW"/>
</dbReference>
<evidence type="ECO:0000256" key="7">
    <source>
        <dbReference type="RuleBase" id="RU000417"/>
    </source>
</evidence>
<evidence type="ECO:0000313" key="8">
    <source>
        <dbReference type="EMBL" id="ACK66793.1"/>
    </source>
</evidence>
<evidence type="ECO:0000256" key="5">
    <source>
        <dbReference type="PROSITE-ProRule" id="PRU01016"/>
    </source>
</evidence>
<dbReference type="Pfam" id="PF00145">
    <property type="entry name" value="DNA_methylase"/>
    <property type="match status" value="1"/>
</dbReference>
<dbReference type="CDD" id="cd00315">
    <property type="entry name" value="Cyt_C5_DNA_methylase"/>
    <property type="match status" value="1"/>
</dbReference>